<protein>
    <submittedName>
        <fullName evidence="1">Uncharacterized protein</fullName>
    </submittedName>
</protein>
<gene>
    <name evidence="1" type="ORF">PLEOSDRAFT_1098741</name>
</gene>
<accession>A0A067P8M0</accession>
<dbReference type="VEuPathDB" id="FungiDB:PLEOSDRAFT_1098741"/>
<sequence>MDLEMRCNGTFIEPTVLARGQYLYGERNLPPQYFIENDGSCTPSDLPITVMLCLTENDFYGNHWYSFLQVRTSVIAEYSTLIHRNLTEALRKRVPTGYRKDLIPTIKLNVPSIELFTLFYEFMVTKDDREMMRTLLPRECERDTRRFRNMPVWLYVTVEDFLRVPVTPVAAPLWNVYAQLRRQLKCPNHNPITWV</sequence>
<organism evidence="1 2">
    <name type="scientific">Pleurotus ostreatus (strain PC15)</name>
    <name type="common">Oyster mushroom</name>
    <dbReference type="NCBI Taxonomy" id="1137138"/>
    <lineage>
        <taxon>Eukaryota</taxon>
        <taxon>Fungi</taxon>
        <taxon>Dikarya</taxon>
        <taxon>Basidiomycota</taxon>
        <taxon>Agaricomycotina</taxon>
        <taxon>Agaricomycetes</taxon>
        <taxon>Agaricomycetidae</taxon>
        <taxon>Agaricales</taxon>
        <taxon>Pleurotineae</taxon>
        <taxon>Pleurotaceae</taxon>
        <taxon>Pleurotus</taxon>
    </lineage>
</organism>
<name>A0A067P8M0_PLEO1</name>
<dbReference type="InParanoid" id="A0A067P8M0"/>
<dbReference type="AlphaFoldDB" id="A0A067P8M0"/>
<evidence type="ECO:0000313" key="2">
    <source>
        <dbReference type="Proteomes" id="UP000027073"/>
    </source>
</evidence>
<dbReference type="HOGENOM" id="CLU_1396870_0_0_1"/>
<evidence type="ECO:0000313" key="1">
    <source>
        <dbReference type="EMBL" id="KDQ32757.1"/>
    </source>
</evidence>
<proteinExistence type="predicted"/>
<dbReference type="OrthoDB" id="10307591at2759"/>
<dbReference type="Proteomes" id="UP000027073">
    <property type="component" value="Unassembled WGS sequence"/>
</dbReference>
<reference evidence="2" key="1">
    <citation type="journal article" date="2014" name="Proc. Natl. Acad. Sci. U.S.A.">
        <title>Extensive sampling of basidiomycete genomes demonstrates inadequacy of the white-rot/brown-rot paradigm for wood decay fungi.</title>
        <authorList>
            <person name="Riley R."/>
            <person name="Salamov A.A."/>
            <person name="Brown D.W."/>
            <person name="Nagy L.G."/>
            <person name="Floudas D."/>
            <person name="Held B.W."/>
            <person name="Levasseur A."/>
            <person name="Lombard V."/>
            <person name="Morin E."/>
            <person name="Otillar R."/>
            <person name="Lindquist E.A."/>
            <person name="Sun H."/>
            <person name="LaButti K.M."/>
            <person name="Schmutz J."/>
            <person name="Jabbour D."/>
            <person name="Luo H."/>
            <person name="Baker S.E."/>
            <person name="Pisabarro A.G."/>
            <person name="Walton J.D."/>
            <person name="Blanchette R.A."/>
            <person name="Henrissat B."/>
            <person name="Martin F."/>
            <person name="Cullen D."/>
            <person name="Hibbett D.S."/>
            <person name="Grigoriev I.V."/>
        </authorList>
    </citation>
    <scope>NUCLEOTIDE SEQUENCE [LARGE SCALE GENOMIC DNA]</scope>
    <source>
        <strain evidence="2">PC15</strain>
    </source>
</reference>
<dbReference type="EMBL" id="KL198004">
    <property type="protein sequence ID" value="KDQ32757.1"/>
    <property type="molecule type" value="Genomic_DNA"/>
</dbReference>